<reference evidence="4 5" key="1">
    <citation type="submission" date="2016-11" db="EMBL/GenBank/DDBJ databases">
        <title>The macronuclear genome of Stentor coeruleus: a giant cell with tiny introns.</title>
        <authorList>
            <person name="Slabodnick M."/>
            <person name="Ruby J.G."/>
            <person name="Reiff S.B."/>
            <person name="Swart E.C."/>
            <person name="Gosai S."/>
            <person name="Prabakaran S."/>
            <person name="Witkowska E."/>
            <person name="Larue G.E."/>
            <person name="Fisher S."/>
            <person name="Freeman R.M."/>
            <person name="Gunawardena J."/>
            <person name="Chu W."/>
            <person name="Stover N.A."/>
            <person name="Gregory B.D."/>
            <person name="Nowacki M."/>
            <person name="Derisi J."/>
            <person name="Roy S.W."/>
            <person name="Marshall W.F."/>
            <person name="Sood P."/>
        </authorList>
    </citation>
    <scope>NUCLEOTIDE SEQUENCE [LARGE SCALE GENOMIC DNA]</scope>
    <source>
        <strain evidence="4">WM001</strain>
    </source>
</reference>
<accession>A0A1R2BIC7</accession>
<keyword evidence="2" id="KW-0677">Repeat</keyword>
<evidence type="ECO:0000313" key="4">
    <source>
        <dbReference type="EMBL" id="OMJ76491.1"/>
    </source>
</evidence>
<evidence type="ECO:0000256" key="2">
    <source>
        <dbReference type="ARBA" id="ARBA00022737"/>
    </source>
</evidence>
<proteinExistence type="predicted"/>
<dbReference type="PANTHER" id="PTHR46093:SF18">
    <property type="entry name" value="FIBRONECTIN TYPE-III DOMAIN-CONTAINING PROTEIN"/>
    <property type="match status" value="1"/>
</dbReference>
<evidence type="ECO:0000256" key="1">
    <source>
        <dbReference type="ARBA" id="ARBA00022441"/>
    </source>
</evidence>
<evidence type="ECO:0000256" key="3">
    <source>
        <dbReference type="SAM" id="MobiDB-lite"/>
    </source>
</evidence>
<keyword evidence="1" id="KW-0880">Kelch repeat</keyword>
<dbReference type="Proteomes" id="UP000187209">
    <property type="component" value="Unassembled WGS sequence"/>
</dbReference>
<dbReference type="SMART" id="SM00612">
    <property type="entry name" value="Kelch"/>
    <property type="match status" value="2"/>
</dbReference>
<organism evidence="4 5">
    <name type="scientific">Stentor coeruleus</name>
    <dbReference type="NCBI Taxonomy" id="5963"/>
    <lineage>
        <taxon>Eukaryota</taxon>
        <taxon>Sar</taxon>
        <taxon>Alveolata</taxon>
        <taxon>Ciliophora</taxon>
        <taxon>Postciliodesmatophora</taxon>
        <taxon>Heterotrichea</taxon>
        <taxon>Heterotrichida</taxon>
        <taxon>Stentoridae</taxon>
        <taxon>Stentor</taxon>
    </lineage>
</organism>
<sequence>MEGVNSDNQKAYLSLRVETKVPADNSKNLWEEVRTTGHHPTRRSYHSAVMWGDKMVIYGGQDLKEGPQSGMWMIEISQFDQSDWEEMKIPDIGPLCRHTAILKGDFMYLFGGTNGQREFNRILVYNLRTLQHREILPDNPQTPPALDSHSACLYEDGTAAWMIIFGGYSIGERTNNVYLFNLNTEKWKKAKTSNGPEPRSNHSAVLYRDHIYIFGGTSDEGEKLNDLWRLDLRTYSWENIHSNGNIPSGRSGHSAIVFMGHMILFGGMKDITKETNDMYSYNFMTSEWVMFQYEHQIKDPVSNEQLEEFKKSRLSPNKHVNPPKSPMFKKSTAELSPGQSTMRKNTDSSPPDVVSVKKKKTLYEGPPSQTSGRIRARPPHPRDGHSAVYSGNIMIIFGGDRHQMPFNDCYVYFLVEDTIKTPISIPLN</sequence>
<dbReference type="AlphaFoldDB" id="A0A1R2BIC7"/>
<dbReference type="InterPro" id="IPR015915">
    <property type="entry name" value="Kelch-typ_b-propeller"/>
</dbReference>
<comment type="caution">
    <text evidence="4">The sequence shown here is derived from an EMBL/GenBank/DDBJ whole genome shotgun (WGS) entry which is preliminary data.</text>
</comment>
<name>A0A1R2BIC7_9CILI</name>
<protein>
    <submittedName>
        <fullName evidence="4">Uncharacterized protein</fullName>
    </submittedName>
</protein>
<evidence type="ECO:0000313" key="5">
    <source>
        <dbReference type="Proteomes" id="UP000187209"/>
    </source>
</evidence>
<dbReference type="Gene3D" id="2.120.10.80">
    <property type="entry name" value="Kelch-type beta propeller"/>
    <property type="match status" value="3"/>
</dbReference>
<feature type="region of interest" description="Disordered" evidence="3">
    <location>
        <begin position="306"/>
        <end position="385"/>
    </location>
</feature>
<dbReference type="SUPFAM" id="SSF117281">
    <property type="entry name" value="Kelch motif"/>
    <property type="match status" value="2"/>
</dbReference>
<dbReference type="Pfam" id="PF24681">
    <property type="entry name" value="Kelch_KLHDC2_KLHL20_DRC7"/>
    <property type="match status" value="1"/>
</dbReference>
<keyword evidence="5" id="KW-1185">Reference proteome</keyword>
<dbReference type="EMBL" id="MPUH01000628">
    <property type="protein sequence ID" value="OMJ76491.1"/>
    <property type="molecule type" value="Genomic_DNA"/>
</dbReference>
<dbReference type="OrthoDB" id="10251809at2759"/>
<dbReference type="InterPro" id="IPR006652">
    <property type="entry name" value="Kelch_1"/>
</dbReference>
<feature type="compositionally biased region" description="Polar residues" evidence="3">
    <location>
        <begin position="333"/>
        <end position="343"/>
    </location>
</feature>
<dbReference type="PANTHER" id="PTHR46093">
    <property type="entry name" value="ACYL-COA-BINDING DOMAIN-CONTAINING PROTEIN 5"/>
    <property type="match status" value="1"/>
</dbReference>
<gene>
    <name evidence="4" type="ORF">SteCoe_24112</name>
</gene>